<dbReference type="Proteomes" id="UP000234585">
    <property type="component" value="Unassembled WGS sequence"/>
</dbReference>
<name>A0A2I2FE82_ASPCN</name>
<organism evidence="1 2">
    <name type="scientific">Aspergillus candidus</name>
    <dbReference type="NCBI Taxonomy" id="41067"/>
    <lineage>
        <taxon>Eukaryota</taxon>
        <taxon>Fungi</taxon>
        <taxon>Dikarya</taxon>
        <taxon>Ascomycota</taxon>
        <taxon>Pezizomycotina</taxon>
        <taxon>Eurotiomycetes</taxon>
        <taxon>Eurotiomycetidae</taxon>
        <taxon>Eurotiales</taxon>
        <taxon>Aspergillaceae</taxon>
        <taxon>Aspergillus</taxon>
        <taxon>Aspergillus subgen. Circumdati</taxon>
    </lineage>
</organism>
<keyword evidence="2" id="KW-1185">Reference proteome</keyword>
<proteinExistence type="predicted"/>
<dbReference type="OrthoDB" id="4187154at2759"/>
<dbReference type="AlphaFoldDB" id="A0A2I2FE82"/>
<dbReference type="RefSeq" id="XP_024672954.1">
    <property type="nucleotide sequence ID" value="XM_024814995.1"/>
</dbReference>
<reference evidence="1 2" key="1">
    <citation type="submission" date="2017-12" db="EMBL/GenBank/DDBJ databases">
        <authorList>
            <consortium name="DOE Joint Genome Institute"/>
            <person name="Haridas S."/>
            <person name="Kjaerbolling I."/>
            <person name="Vesth T.C."/>
            <person name="Frisvad J.C."/>
            <person name="Nybo J.L."/>
            <person name="Theobald S."/>
            <person name="Kuo A."/>
            <person name="Bowyer P."/>
            <person name="Matsuda Y."/>
            <person name="Mondo S."/>
            <person name="Lyhne E.K."/>
            <person name="Kogle M.E."/>
            <person name="Clum A."/>
            <person name="Lipzen A."/>
            <person name="Salamov A."/>
            <person name="Ngan C.Y."/>
            <person name="Daum C."/>
            <person name="Chiniquy J."/>
            <person name="Barry K."/>
            <person name="LaButti K."/>
            <person name="Simmons B.A."/>
            <person name="Magnuson J.K."/>
            <person name="Mortensen U.H."/>
            <person name="Larsen T.O."/>
            <person name="Grigoriev I.V."/>
            <person name="Baker S.E."/>
            <person name="Andersen M.R."/>
            <person name="Nordberg H.P."/>
            <person name="Cantor M.N."/>
            <person name="Hua S.X."/>
        </authorList>
    </citation>
    <scope>NUCLEOTIDE SEQUENCE [LARGE SCALE GENOMIC DNA]</scope>
    <source>
        <strain evidence="1 2">CBS 102.13</strain>
    </source>
</reference>
<dbReference type="GeneID" id="36522155"/>
<protein>
    <submittedName>
        <fullName evidence="1">Uncharacterized protein</fullName>
    </submittedName>
</protein>
<gene>
    <name evidence="1" type="ORF">BDW47DRAFT_116862</name>
</gene>
<accession>A0A2I2FE82</accession>
<evidence type="ECO:0000313" key="1">
    <source>
        <dbReference type="EMBL" id="PLB38942.1"/>
    </source>
</evidence>
<dbReference type="EMBL" id="KZ559132">
    <property type="protein sequence ID" value="PLB38942.1"/>
    <property type="molecule type" value="Genomic_DNA"/>
</dbReference>
<sequence>MTHTIDLGETSLSTSDLTLEITLHTSIQIGFTASWSAGDVGILEEAVHSSKVWLDQTPELRLHIYIKATQSPVCPISNVTSSVADIICTSKIWHDLGLTVYLKSCEYNDQGDGIQVSLGARKTPIRSALAKRSRIPTWLRNPQEAHPPPAVPVASVSTINVVLRINTYDELHTSSFPAWIPTIPIFIETCASSTTPVIDADRELNILDDVYQIQEEENSQPYSYINDDSTFPEEHDHISQDFVSLFKNGLEGIIAGPSHQGNYYMASPEPESPHSLSQTVPTVFSPGYREVLNANPPPQNHPAMNQRAQLIPSIAKSITSLLKTTRNPILREQASNLQNLFPKHPKAAQNLHPHPNTDIINLRDTIKSSLWCIAQKQLYDPQAARKLHSSQKTRAELSLESGLLSDDSLLEAFGENVLGEYNHREDTISDSYIGADDDAAEEEGDTCSLLSFDRETTISPSSTFTPQDIVIFDLCPDQEELLCSLLEHAPRGDEVSLADAVDYELQNPMSLPWRRDGKDCVGDESDYMLCD</sequence>
<dbReference type="STRING" id="41067.A0A2I2FE82"/>
<evidence type="ECO:0000313" key="2">
    <source>
        <dbReference type="Proteomes" id="UP000234585"/>
    </source>
</evidence>